<name>A0A398CUY0_9BACT</name>
<dbReference type="OrthoDB" id="9811828at2"/>
<comment type="caution">
    <text evidence="2">The sequence shown here is derived from an EMBL/GenBank/DDBJ whole genome shotgun (WGS) entry which is preliminary data.</text>
</comment>
<evidence type="ECO:0000313" key="3">
    <source>
        <dbReference type="Proteomes" id="UP000266328"/>
    </source>
</evidence>
<reference evidence="2 3" key="1">
    <citation type="submission" date="2018-09" db="EMBL/GenBank/DDBJ databases">
        <title>Discovery and Ecogenomic Context for Candidatus Cryosericales, a Global Caldiserica Order Active in Thawing Permafrost.</title>
        <authorList>
            <person name="Martinez M.A."/>
            <person name="Woodcroft B.J."/>
            <person name="Ignacio Espinoza J.C."/>
            <person name="Zayed A."/>
            <person name="Singleton C.M."/>
            <person name="Boyd J."/>
            <person name="Li Y.-F."/>
            <person name="Purvine S."/>
            <person name="Maughan H."/>
            <person name="Hodgkins S.B."/>
            <person name="Anderson D."/>
            <person name="Sederholm M."/>
            <person name="Temperton B."/>
            <person name="Saleska S.R."/>
            <person name="Tyson G.W."/>
            <person name="Rich V.I."/>
        </authorList>
    </citation>
    <scope>NUCLEOTIDE SEQUENCE [LARGE SCALE GENOMIC DNA]</scope>
    <source>
        <strain evidence="2 3">SMC7</strain>
    </source>
</reference>
<protein>
    <submittedName>
        <fullName evidence="2">Uncharacterized protein</fullName>
    </submittedName>
</protein>
<evidence type="ECO:0000313" key="2">
    <source>
        <dbReference type="EMBL" id="RIE05960.1"/>
    </source>
</evidence>
<sequence length="168" mass="17545">MKIAIKVLVVLLVVLIVAAGVAWYMLGHGGQQPGTQVPTTDITPARQLLSDLKANSSLKFSMAVPHGFDWYVANGQGNPTQLSLSGVVMMAKSATSDEAVNIDAWLRQQGFAGDTENNSFGDTTVCEGYAKDSLVVLVVTPVSSDGTTTEATQLVVYAGVLPSTSAAN</sequence>
<dbReference type="RefSeq" id="WP_119089222.1">
    <property type="nucleotide sequence ID" value="NZ_QXIS01000030.1"/>
</dbReference>
<dbReference type="Proteomes" id="UP000266328">
    <property type="component" value="Unassembled WGS sequence"/>
</dbReference>
<gene>
    <name evidence="2" type="ORF">SMC7_04880</name>
</gene>
<keyword evidence="1" id="KW-0472">Membrane</keyword>
<feature type="transmembrane region" description="Helical" evidence="1">
    <location>
        <begin position="7"/>
        <end position="26"/>
    </location>
</feature>
<keyword evidence="1" id="KW-1133">Transmembrane helix</keyword>
<keyword evidence="1" id="KW-0812">Transmembrane</keyword>
<accession>A0A398CUY0</accession>
<dbReference type="EMBL" id="QXIS01000030">
    <property type="protein sequence ID" value="RIE05960.1"/>
    <property type="molecule type" value="Genomic_DNA"/>
</dbReference>
<organism evidence="2 3">
    <name type="scientific">Candidatus Cryosericum terrychapinii</name>
    <dbReference type="NCBI Taxonomy" id="2290919"/>
    <lineage>
        <taxon>Bacteria</taxon>
        <taxon>Pseudomonadati</taxon>
        <taxon>Caldisericota/Cryosericota group</taxon>
        <taxon>Candidatus Cryosericota</taxon>
        <taxon>Candidatus Cryosericia</taxon>
        <taxon>Candidatus Cryosericales</taxon>
        <taxon>Candidatus Cryosericaceae</taxon>
        <taxon>Candidatus Cryosericum</taxon>
    </lineage>
</organism>
<dbReference type="AlphaFoldDB" id="A0A398CUY0"/>
<evidence type="ECO:0000256" key="1">
    <source>
        <dbReference type="SAM" id="Phobius"/>
    </source>
</evidence>
<proteinExistence type="predicted"/>
<keyword evidence="3" id="KW-1185">Reference proteome</keyword>